<dbReference type="Proteomes" id="UP000789901">
    <property type="component" value="Unassembled WGS sequence"/>
</dbReference>
<name>A0ABM8W1X9_GIGMA</name>
<comment type="caution">
    <text evidence="1">The sequence shown here is derived from an EMBL/GenBank/DDBJ whole genome shotgun (WGS) entry which is preliminary data.</text>
</comment>
<gene>
    <name evidence="1" type="ORF">GMARGA_LOCUS2339</name>
</gene>
<dbReference type="EMBL" id="CAJVQB010000722">
    <property type="protein sequence ID" value="CAG8503958.1"/>
    <property type="molecule type" value="Genomic_DNA"/>
</dbReference>
<organism evidence="1 2">
    <name type="scientific">Gigaspora margarita</name>
    <dbReference type="NCBI Taxonomy" id="4874"/>
    <lineage>
        <taxon>Eukaryota</taxon>
        <taxon>Fungi</taxon>
        <taxon>Fungi incertae sedis</taxon>
        <taxon>Mucoromycota</taxon>
        <taxon>Glomeromycotina</taxon>
        <taxon>Glomeromycetes</taxon>
        <taxon>Diversisporales</taxon>
        <taxon>Gigasporaceae</taxon>
        <taxon>Gigaspora</taxon>
    </lineage>
</organism>
<accession>A0ABM8W1X9</accession>
<sequence length="145" mass="16679">MYDLGRAVEKEEELKLAVATAKVIKDTLSTSLEKFIDALVYIAGFFAILESKLTLLANSLDDKPKKSHYFKCKDKASYIISSCHHYIAAIPNCVTDLRAIPDEYDKNYVQQWLSEKNIDIKNQKISLLEWGNQLFKNTEKFKKLL</sequence>
<protein>
    <submittedName>
        <fullName evidence="1">2726_t:CDS:1</fullName>
    </submittedName>
</protein>
<evidence type="ECO:0000313" key="1">
    <source>
        <dbReference type="EMBL" id="CAG8503958.1"/>
    </source>
</evidence>
<evidence type="ECO:0000313" key="2">
    <source>
        <dbReference type="Proteomes" id="UP000789901"/>
    </source>
</evidence>
<keyword evidence="2" id="KW-1185">Reference proteome</keyword>
<proteinExistence type="predicted"/>
<reference evidence="1 2" key="1">
    <citation type="submission" date="2021-06" db="EMBL/GenBank/DDBJ databases">
        <authorList>
            <person name="Kallberg Y."/>
            <person name="Tangrot J."/>
            <person name="Rosling A."/>
        </authorList>
    </citation>
    <scope>NUCLEOTIDE SEQUENCE [LARGE SCALE GENOMIC DNA]</scope>
    <source>
        <strain evidence="1 2">120-4 pot B 10/14</strain>
    </source>
</reference>